<dbReference type="PANTHER" id="PTHR30532:SF28">
    <property type="entry name" value="PETROBACTIN-BINDING PROTEIN YCLQ"/>
    <property type="match status" value="1"/>
</dbReference>
<dbReference type="PROSITE" id="PS50983">
    <property type="entry name" value="FE_B12_PBP"/>
    <property type="match status" value="1"/>
</dbReference>
<feature type="domain" description="Fe/B12 periplasmic-binding" evidence="6">
    <location>
        <begin position="78"/>
        <end position="345"/>
    </location>
</feature>
<dbReference type="InterPro" id="IPR051313">
    <property type="entry name" value="Bact_iron-sidero_bind"/>
</dbReference>
<keyword evidence="3" id="KW-0813">Transport</keyword>
<evidence type="ECO:0000256" key="4">
    <source>
        <dbReference type="ARBA" id="ARBA00022729"/>
    </source>
</evidence>
<evidence type="ECO:0000313" key="8">
    <source>
        <dbReference type="Proteomes" id="UP001519362"/>
    </source>
</evidence>
<evidence type="ECO:0000313" key="7">
    <source>
        <dbReference type="EMBL" id="MBP2436329.1"/>
    </source>
</evidence>
<name>A0ABS4ZGC5_9MICO</name>
<dbReference type="InterPro" id="IPR002491">
    <property type="entry name" value="ABC_transptr_periplasmic_BD"/>
</dbReference>
<proteinExistence type="inferred from homology"/>
<dbReference type="PANTHER" id="PTHR30532">
    <property type="entry name" value="IRON III DICITRATE-BINDING PERIPLASMIC PROTEIN"/>
    <property type="match status" value="1"/>
</dbReference>
<accession>A0ABS4ZGC5</accession>
<dbReference type="PROSITE" id="PS51257">
    <property type="entry name" value="PROKAR_LIPOPROTEIN"/>
    <property type="match status" value="1"/>
</dbReference>
<dbReference type="EMBL" id="JAGIOL010000001">
    <property type="protein sequence ID" value="MBP2436329.1"/>
    <property type="molecule type" value="Genomic_DNA"/>
</dbReference>
<evidence type="ECO:0000256" key="1">
    <source>
        <dbReference type="ARBA" id="ARBA00004196"/>
    </source>
</evidence>
<dbReference type="Proteomes" id="UP001519362">
    <property type="component" value="Unassembled WGS sequence"/>
</dbReference>
<dbReference type="SUPFAM" id="SSF53807">
    <property type="entry name" value="Helical backbone' metal receptor"/>
    <property type="match status" value="1"/>
</dbReference>
<gene>
    <name evidence="7" type="ORF">JOF34_000915</name>
</gene>
<keyword evidence="4 5" id="KW-0732">Signal</keyword>
<evidence type="ECO:0000259" key="6">
    <source>
        <dbReference type="PROSITE" id="PS50983"/>
    </source>
</evidence>
<comment type="caution">
    <text evidence="7">The sequence shown here is derived from an EMBL/GenBank/DDBJ whole genome shotgun (WGS) entry which is preliminary data.</text>
</comment>
<feature type="chain" id="PRO_5045403078" evidence="5">
    <location>
        <begin position="22"/>
        <end position="345"/>
    </location>
</feature>
<comment type="subcellular location">
    <subcellularLocation>
        <location evidence="1">Cell envelope</location>
    </subcellularLocation>
</comment>
<evidence type="ECO:0000256" key="5">
    <source>
        <dbReference type="SAM" id="SignalP"/>
    </source>
</evidence>
<dbReference type="CDD" id="cd01140">
    <property type="entry name" value="FatB"/>
    <property type="match status" value="1"/>
</dbReference>
<dbReference type="Gene3D" id="3.40.50.1980">
    <property type="entry name" value="Nitrogenase molybdenum iron protein domain"/>
    <property type="match status" value="2"/>
</dbReference>
<dbReference type="InterPro" id="IPR033870">
    <property type="entry name" value="FatB"/>
</dbReference>
<dbReference type="RefSeq" id="WP_165136670.1">
    <property type="nucleotide sequence ID" value="NZ_CP049253.1"/>
</dbReference>
<evidence type="ECO:0000256" key="3">
    <source>
        <dbReference type="ARBA" id="ARBA00022448"/>
    </source>
</evidence>
<evidence type="ECO:0000256" key="2">
    <source>
        <dbReference type="ARBA" id="ARBA00008814"/>
    </source>
</evidence>
<reference evidence="7 8" key="1">
    <citation type="submission" date="2021-03" db="EMBL/GenBank/DDBJ databases">
        <title>Sequencing the genomes of 1000 actinobacteria strains.</title>
        <authorList>
            <person name="Klenk H.-P."/>
        </authorList>
    </citation>
    <scope>NUCLEOTIDE SEQUENCE [LARGE SCALE GENOMIC DNA]</scope>
    <source>
        <strain evidence="7 8">DSM 24221</strain>
    </source>
</reference>
<keyword evidence="8" id="KW-1185">Reference proteome</keyword>
<protein>
    <submittedName>
        <fullName evidence="7">Iron complex transport system substrate-binding protein</fullName>
    </submittedName>
</protein>
<sequence length="345" mass="36004">MPTIRPLSALSLIAASTLVLAGCSSSAADGDASAESGAAGDATQTEETVSFTFDAAVGDPDDPDFEEKTVEVPKNPENVVIFDMASLDTWGNLGGEAAGAPLDSVPDYLSDYLVDDAINAGTLFEADLLAIEAIQPDLIIIAGRSSTQYEALTQITPNVIDLTANGPFEDQLERSVTLFGEILGQEDAAAEALAELQGGIAEAREATEGIGTGLAIMTAGDSITALAPSSGDFSGPVLRGGLVYDVFGVEPVHADIRSATHGEPVSFEFLLEQDPDYLFVLDRNAVAGSDGDAMADVVLDNEIVHQTTAWKNDQIVSLDPAAWYIVFGGIETTQIMIDDILSITS</sequence>
<dbReference type="Pfam" id="PF01497">
    <property type="entry name" value="Peripla_BP_2"/>
    <property type="match status" value="1"/>
</dbReference>
<feature type="signal peptide" evidence="5">
    <location>
        <begin position="1"/>
        <end position="21"/>
    </location>
</feature>
<organism evidence="7 8">
    <name type="scientific">Microbacterium amylolyticum</name>
    <dbReference type="NCBI Taxonomy" id="936337"/>
    <lineage>
        <taxon>Bacteria</taxon>
        <taxon>Bacillati</taxon>
        <taxon>Actinomycetota</taxon>
        <taxon>Actinomycetes</taxon>
        <taxon>Micrococcales</taxon>
        <taxon>Microbacteriaceae</taxon>
        <taxon>Microbacterium</taxon>
    </lineage>
</organism>
<comment type="similarity">
    <text evidence="2">Belongs to the bacterial solute-binding protein 8 family.</text>
</comment>